<keyword evidence="4" id="KW-1185">Reference proteome</keyword>
<organism evidence="3 4">
    <name type="scientific">Rugamonas fusca</name>
    <dbReference type="NCBI Taxonomy" id="2758568"/>
    <lineage>
        <taxon>Bacteria</taxon>
        <taxon>Pseudomonadati</taxon>
        <taxon>Pseudomonadota</taxon>
        <taxon>Betaproteobacteria</taxon>
        <taxon>Burkholderiales</taxon>
        <taxon>Oxalobacteraceae</taxon>
        <taxon>Telluria group</taxon>
        <taxon>Rugamonas</taxon>
    </lineage>
</organism>
<keyword evidence="1" id="KW-0732">Signal</keyword>
<dbReference type="Proteomes" id="UP000566711">
    <property type="component" value="Unassembled WGS sequence"/>
</dbReference>
<name>A0A7W2EL51_9BURK</name>
<dbReference type="PANTHER" id="PTHR38731">
    <property type="entry name" value="LIPL45-RELATED LIPOPROTEIN-RELATED"/>
    <property type="match status" value="1"/>
</dbReference>
<gene>
    <name evidence="3" type="ORF">H3H36_21380</name>
</gene>
<dbReference type="InterPro" id="IPR006860">
    <property type="entry name" value="FecR"/>
</dbReference>
<protein>
    <submittedName>
        <fullName evidence="3">FecR domain-containing protein</fullName>
    </submittedName>
</protein>
<feature type="chain" id="PRO_5030736490" evidence="1">
    <location>
        <begin position="22"/>
        <end position="155"/>
    </location>
</feature>
<evidence type="ECO:0000259" key="2">
    <source>
        <dbReference type="Pfam" id="PF04773"/>
    </source>
</evidence>
<dbReference type="Pfam" id="PF04773">
    <property type="entry name" value="FecR"/>
    <property type="match status" value="1"/>
</dbReference>
<comment type="caution">
    <text evidence="3">The sequence shown here is derived from an EMBL/GenBank/DDBJ whole genome shotgun (WGS) entry which is preliminary data.</text>
</comment>
<proteinExistence type="predicted"/>
<sequence>MTNRRCTTLILAALWCAGARAAPPAPPPPAGEVIGTIQNLQGTVSIARAGATLPATVGTALYRGDQVRTGKPGAVGIVLGDDTTISAGSSSELAINDYLFDPNNGKFALVVRMLKGTFSYITGQIGKLAPDTVKVRTPDATIATRGTKVLIEIKE</sequence>
<reference evidence="3 4" key="1">
    <citation type="submission" date="2020-07" db="EMBL/GenBank/DDBJ databases">
        <title>Novel species isolated from subtropical streams in China.</title>
        <authorList>
            <person name="Lu H."/>
        </authorList>
    </citation>
    <scope>NUCLEOTIDE SEQUENCE [LARGE SCALE GENOMIC DNA]</scope>
    <source>
        <strain evidence="3 4">FT3S</strain>
    </source>
</reference>
<evidence type="ECO:0000256" key="1">
    <source>
        <dbReference type="SAM" id="SignalP"/>
    </source>
</evidence>
<accession>A0A7W2EL51</accession>
<dbReference type="AlphaFoldDB" id="A0A7W2EL51"/>
<feature type="signal peptide" evidence="1">
    <location>
        <begin position="1"/>
        <end position="21"/>
    </location>
</feature>
<dbReference type="EMBL" id="JACEZS010000023">
    <property type="protein sequence ID" value="MBA5607913.1"/>
    <property type="molecule type" value="Genomic_DNA"/>
</dbReference>
<evidence type="ECO:0000313" key="3">
    <source>
        <dbReference type="EMBL" id="MBA5607913.1"/>
    </source>
</evidence>
<dbReference type="RefSeq" id="WP_182220106.1">
    <property type="nucleotide sequence ID" value="NZ_JACEZS010000023.1"/>
</dbReference>
<evidence type="ECO:0000313" key="4">
    <source>
        <dbReference type="Proteomes" id="UP000566711"/>
    </source>
</evidence>
<feature type="domain" description="FecR protein" evidence="2">
    <location>
        <begin position="65"/>
        <end position="151"/>
    </location>
</feature>